<gene>
    <name evidence="3" type="ORF">BO71DRAFT_401820</name>
</gene>
<feature type="transmembrane region" description="Helical" evidence="2">
    <location>
        <begin position="73"/>
        <end position="92"/>
    </location>
</feature>
<organism evidence="3 4">
    <name type="scientific">Aspergillus ellipticus CBS 707.79</name>
    <dbReference type="NCBI Taxonomy" id="1448320"/>
    <lineage>
        <taxon>Eukaryota</taxon>
        <taxon>Fungi</taxon>
        <taxon>Dikarya</taxon>
        <taxon>Ascomycota</taxon>
        <taxon>Pezizomycotina</taxon>
        <taxon>Eurotiomycetes</taxon>
        <taxon>Eurotiomycetidae</taxon>
        <taxon>Eurotiales</taxon>
        <taxon>Aspergillaceae</taxon>
        <taxon>Aspergillus</taxon>
        <taxon>Aspergillus subgen. Circumdati</taxon>
    </lineage>
</organism>
<sequence>MAKSARRGPKVKASAAASSANSSGTSTPSSQAGPIPPFTRAPESLKPFLEPLSQHQIYLVHIDTTPEDIKKQVFVIPCIINAVIIGLLAFRIYMVREIYPAMLAAVVGMSSSMSLDTSTMEWEEIAKVALRRIGTVLFDYFLVTVFFSWPIRFWFGPVRWRRNVGVRGHEIIVRRSQPDMTQGLKRDRWIREDEETRDKIVAAVTPERIRKTGYLLVDADWDLDYDAMIHAHEMVADPHKYESIGLDDFRTAVLVNTDAHGWLVWHVGDENESINTSTGATSTCTSTPEEPVRSAQRDQILAFKDKLTAMGKEDLFFRWVELIQYESTLPGGFTPERQRSAMLQVQKLFEENEVNFSQFWEDVGGLEEFTEQLD</sequence>
<dbReference type="OrthoDB" id="5421757at2759"/>
<name>A0A319D0P4_9EURO</name>
<protein>
    <submittedName>
        <fullName evidence="3">Uncharacterized protein</fullName>
    </submittedName>
</protein>
<reference evidence="3 4" key="1">
    <citation type="submission" date="2018-02" db="EMBL/GenBank/DDBJ databases">
        <title>The genomes of Aspergillus section Nigri reveals drivers in fungal speciation.</title>
        <authorList>
            <consortium name="DOE Joint Genome Institute"/>
            <person name="Vesth T.C."/>
            <person name="Nybo J."/>
            <person name="Theobald S."/>
            <person name="Brandl J."/>
            <person name="Frisvad J.C."/>
            <person name="Nielsen K.F."/>
            <person name="Lyhne E.K."/>
            <person name="Kogle M.E."/>
            <person name="Kuo A."/>
            <person name="Riley R."/>
            <person name="Clum A."/>
            <person name="Nolan M."/>
            <person name="Lipzen A."/>
            <person name="Salamov A."/>
            <person name="Henrissat B."/>
            <person name="Wiebenga A."/>
            <person name="De vries R.P."/>
            <person name="Grigoriev I.V."/>
            <person name="Mortensen U.H."/>
            <person name="Andersen M.R."/>
            <person name="Baker S.E."/>
        </authorList>
    </citation>
    <scope>NUCLEOTIDE SEQUENCE [LARGE SCALE GENOMIC DNA]</scope>
    <source>
        <strain evidence="3 4">CBS 707.79</strain>
    </source>
</reference>
<dbReference type="AlphaFoldDB" id="A0A319D0P4"/>
<proteinExistence type="predicted"/>
<feature type="compositionally biased region" description="Low complexity" evidence="1">
    <location>
        <begin position="13"/>
        <end position="33"/>
    </location>
</feature>
<feature type="region of interest" description="Disordered" evidence="1">
    <location>
        <begin position="1"/>
        <end position="36"/>
    </location>
</feature>
<evidence type="ECO:0000256" key="1">
    <source>
        <dbReference type="SAM" id="MobiDB-lite"/>
    </source>
</evidence>
<keyword evidence="2" id="KW-0472">Membrane</keyword>
<dbReference type="EMBL" id="KZ825965">
    <property type="protein sequence ID" value="PYH90864.1"/>
    <property type="molecule type" value="Genomic_DNA"/>
</dbReference>
<dbReference type="Proteomes" id="UP000247810">
    <property type="component" value="Unassembled WGS sequence"/>
</dbReference>
<evidence type="ECO:0000256" key="2">
    <source>
        <dbReference type="SAM" id="Phobius"/>
    </source>
</evidence>
<evidence type="ECO:0000313" key="3">
    <source>
        <dbReference type="EMBL" id="PYH90864.1"/>
    </source>
</evidence>
<dbReference type="STRING" id="1448320.A0A319D0P4"/>
<keyword evidence="2" id="KW-0812">Transmembrane</keyword>
<dbReference type="VEuPathDB" id="FungiDB:BO71DRAFT_401820"/>
<keyword evidence="4" id="KW-1185">Reference proteome</keyword>
<keyword evidence="2" id="KW-1133">Transmembrane helix</keyword>
<feature type="transmembrane region" description="Helical" evidence="2">
    <location>
        <begin position="136"/>
        <end position="155"/>
    </location>
</feature>
<accession>A0A319D0P4</accession>
<evidence type="ECO:0000313" key="4">
    <source>
        <dbReference type="Proteomes" id="UP000247810"/>
    </source>
</evidence>
<feature type="compositionally biased region" description="Basic residues" evidence="1">
    <location>
        <begin position="1"/>
        <end position="10"/>
    </location>
</feature>